<evidence type="ECO:0000256" key="3">
    <source>
        <dbReference type="PROSITE-ProRule" id="PRU00169"/>
    </source>
</evidence>
<dbReference type="PANTHER" id="PTHR45228:SF1">
    <property type="entry name" value="CYCLIC DI-GMP PHOSPHODIESTERASE TM_0186"/>
    <property type="match status" value="1"/>
</dbReference>
<dbReference type="PROSITE" id="PS50113">
    <property type="entry name" value="PAC"/>
    <property type="match status" value="1"/>
</dbReference>
<dbReference type="GO" id="GO:0006355">
    <property type="term" value="P:regulation of DNA-templated transcription"/>
    <property type="evidence" value="ECO:0007669"/>
    <property type="project" value="InterPro"/>
</dbReference>
<dbReference type="CDD" id="cd00077">
    <property type="entry name" value="HDc"/>
    <property type="match status" value="1"/>
</dbReference>
<dbReference type="InterPro" id="IPR035965">
    <property type="entry name" value="PAS-like_dom_sf"/>
</dbReference>
<dbReference type="SUPFAM" id="SSF52172">
    <property type="entry name" value="CheY-like"/>
    <property type="match status" value="1"/>
</dbReference>
<keyword evidence="2" id="KW-0418">Kinase</keyword>
<dbReference type="InterPro" id="IPR003018">
    <property type="entry name" value="GAF"/>
</dbReference>
<feature type="domain" description="Response regulatory" evidence="4">
    <location>
        <begin position="6"/>
        <end position="122"/>
    </location>
</feature>
<dbReference type="GO" id="GO:0000160">
    <property type="term" value="P:phosphorelay signal transduction system"/>
    <property type="evidence" value="ECO:0007669"/>
    <property type="project" value="InterPro"/>
</dbReference>
<dbReference type="SMART" id="SM00471">
    <property type="entry name" value="HDc"/>
    <property type="match status" value="1"/>
</dbReference>
<dbReference type="SUPFAM" id="SSF55781">
    <property type="entry name" value="GAF domain-like"/>
    <property type="match status" value="1"/>
</dbReference>
<dbReference type="InterPro" id="IPR001610">
    <property type="entry name" value="PAC"/>
</dbReference>
<dbReference type="Pfam" id="PF01590">
    <property type="entry name" value="GAF"/>
    <property type="match status" value="1"/>
</dbReference>
<dbReference type="OrthoDB" id="9769359at2"/>
<dbReference type="InterPro" id="IPR011006">
    <property type="entry name" value="CheY-like_superfamily"/>
</dbReference>
<organism evidence="8 9">
    <name type="scientific">Geobacter argillaceus</name>
    <dbReference type="NCBI Taxonomy" id="345631"/>
    <lineage>
        <taxon>Bacteria</taxon>
        <taxon>Pseudomonadati</taxon>
        <taxon>Thermodesulfobacteriota</taxon>
        <taxon>Desulfuromonadia</taxon>
        <taxon>Geobacterales</taxon>
        <taxon>Geobacteraceae</taxon>
        <taxon>Geobacter</taxon>
    </lineage>
</organism>
<dbReference type="SUPFAM" id="SSF109604">
    <property type="entry name" value="HD-domain/PDEase-like"/>
    <property type="match status" value="1"/>
</dbReference>
<dbReference type="EMBL" id="VLLN01000007">
    <property type="protein sequence ID" value="TWJ19624.1"/>
    <property type="molecule type" value="Genomic_DNA"/>
</dbReference>
<dbReference type="SMART" id="SM00091">
    <property type="entry name" value="PAS"/>
    <property type="match status" value="1"/>
</dbReference>
<reference evidence="8 9" key="1">
    <citation type="submission" date="2019-07" db="EMBL/GenBank/DDBJ databases">
        <title>Genomic Encyclopedia of Archaeal and Bacterial Type Strains, Phase II (KMG-II): from individual species to whole genera.</title>
        <authorList>
            <person name="Goeker M."/>
        </authorList>
    </citation>
    <scope>NUCLEOTIDE SEQUENCE [LARGE SCALE GENOMIC DNA]</scope>
    <source>
        <strain evidence="8 9">ATCC BAA-1139</strain>
    </source>
</reference>
<dbReference type="PROSITE" id="PS50112">
    <property type="entry name" value="PAS"/>
    <property type="match status" value="1"/>
</dbReference>
<dbReference type="InterPro" id="IPR037522">
    <property type="entry name" value="HD_GYP_dom"/>
</dbReference>
<evidence type="ECO:0000259" key="4">
    <source>
        <dbReference type="PROSITE" id="PS50110"/>
    </source>
</evidence>
<dbReference type="NCBIfam" id="TIGR00229">
    <property type="entry name" value="sensory_box"/>
    <property type="match status" value="1"/>
</dbReference>
<evidence type="ECO:0000259" key="7">
    <source>
        <dbReference type="PROSITE" id="PS51832"/>
    </source>
</evidence>
<dbReference type="Gene3D" id="3.30.450.20">
    <property type="entry name" value="PAS domain"/>
    <property type="match status" value="1"/>
</dbReference>
<feature type="modified residue" description="4-aspartylphosphate" evidence="3">
    <location>
        <position position="57"/>
    </location>
</feature>
<dbReference type="GO" id="GO:0016301">
    <property type="term" value="F:kinase activity"/>
    <property type="evidence" value="ECO:0007669"/>
    <property type="project" value="UniProtKB-KW"/>
</dbReference>
<accession>A0A562VPB6</accession>
<name>A0A562VPB6_9BACT</name>
<sequence length="616" mass="68732">MAIPLHLLIIEDSEDDAELLLRELRRGGYDVTFLRVDTASDMEQALRSTSWDLLIADYMMPQFSAPRALELVKSFDIDLPFIIVSGKVGEDIAVDSLKAGAHDFIVKGNLTRLIPAIERELREAVVRRERKLADIALKKLSSAVEQTADTVMITNQDGIIEYVNSAFENLAGYSAFEALGNTPSFLRSGAHNEAFYSSLWGTILSGKVFRNEFINKKKNGELYYQEEIITPVRDSKGLISHFVSTGRDVTQRKRQEEKITRQLQRLATLRSIDQAITANLDLSITLDTILVQVSEQLHTDGSAILLRNQQTDNFTVTACVGTHNVRLCSEGCPGEIVSRQAVARRETVVVLDLGEMGSVCQGDFKSCYAVPLIAKGTVTGVLIVFSKSALPHDEEWLEFLETLAGQAAIAIDNSSMFHNLERSNAELSLAYDTTLEGWSKALDLRDQETEGHAQRVTDLTVRLAQCLAVDDEELVHIRRGALLHDIGKMGIPDSILRKPGPLDMAEWEIMRKHPAYAYTLLSSISYLEHALDIPFCHHEKWDGSGYPRGLRGDEIPLAARIFAVVDVWDALRSDRPYRKGWPIDKVREYLSAESGVQFDPLIVDAFLLMVKEEGGN</sequence>
<dbReference type="InterPro" id="IPR052020">
    <property type="entry name" value="Cyclic_di-GMP/3'3'-cGAMP_PDE"/>
</dbReference>
<evidence type="ECO:0000256" key="1">
    <source>
        <dbReference type="ARBA" id="ARBA00022679"/>
    </source>
</evidence>
<proteinExistence type="predicted"/>
<comment type="caution">
    <text evidence="8">The sequence shown here is derived from an EMBL/GenBank/DDBJ whole genome shotgun (WGS) entry which is preliminary data.</text>
</comment>
<dbReference type="InterPro" id="IPR013767">
    <property type="entry name" value="PAS_fold"/>
</dbReference>
<keyword evidence="9" id="KW-1185">Reference proteome</keyword>
<dbReference type="SMART" id="SM00065">
    <property type="entry name" value="GAF"/>
    <property type="match status" value="1"/>
</dbReference>
<gene>
    <name evidence="8" type="ORF">JN12_01424</name>
</gene>
<dbReference type="Gene3D" id="3.40.50.2300">
    <property type="match status" value="1"/>
</dbReference>
<dbReference type="Pfam" id="PF00072">
    <property type="entry name" value="Response_reg"/>
    <property type="match status" value="1"/>
</dbReference>
<evidence type="ECO:0000313" key="9">
    <source>
        <dbReference type="Proteomes" id="UP000319449"/>
    </source>
</evidence>
<dbReference type="CDD" id="cd00156">
    <property type="entry name" value="REC"/>
    <property type="match status" value="1"/>
</dbReference>
<dbReference type="Pfam" id="PF00989">
    <property type="entry name" value="PAS"/>
    <property type="match status" value="1"/>
</dbReference>
<dbReference type="SMART" id="SM00086">
    <property type="entry name" value="PAC"/>
    <property type="match status" value="1"/>
</dbReference>
<keyword evidence="3" id="KW-0597">Phosphoprotein</keyword>
<dbReference type="PANTHER" id="PTHR45228">
    <property type="entry name" value="CYCLIC DI-GMP PHOSPHODIESTERASE TM_0186-RELATED"/>
    <property type="match status" value="1"/>
</dbReference>
<feature type="domain" description="PAS" evidence="5">
    <location>
        <begin position="136"/>
        <end position="182"/>
    </location>
</feature>
<dbReference type="CDD" id="cd00130">
    <property type="entry name" value="PAS"/>
    <property type="match status" value="1"/>
</dbReference>
<dbReference type="PROSITE" id="PS51832">
    <property type="entry name" value="HD_GYP"/>
    <property type="match status" value="1"/>
</dbReference>
<dbReference type="Gene3D" id="3.30.450.40">
    <property type="match status" value="1"/>
</dbReference>
<dbReference type="SUPFAM" id="SSF55785">
    <property type="entry name" value="PYP-like sensor domain (PAS domain)"/>
    <property type="match status" value="1"/>
</dbReference>
<dbReference type="RefSeq" id="WP_145020384.1">
    <property type="nucleotide sequence ID" value="NZ_VLLN01000007.1"/>
</dbReference>
<dbReference type="SMART" id="SM00448">
    <property type="entry name" value="REC"/>
    <property type="match status" value="1"/>
</dbReference>
<evidence type="ECO:0000259" key="6">
    <source>
        <dbReference type="PROSITE" id="PS50113"/>
    </source>
</evidence>
<evidence type="ECO:0000256" key="2">
    <source>
        <dbReference type="ARBA" id="ARBA00022777"/>
    </source>
</evidence>
<dbReference type="AlphaFoldDB" id="A0A562VPB6"/>
<feature type="domain" description="HD-GYP" evidence="7">
    <location>
        <begin position="427"/>
        <end position="616"/>
    </location>
</feature>
<dbReference type="InterPro" id="IPR000014">
    <property type="entry name" value="PAS"/>
</dbReference>
<dbReference type="InterPro" id="IPR001789">
    <property type="entry name" value="Sig_transdc_resp-reg_receiver"/>
</dbReference>
<dbReference type="Proteomes" id="UP000319449">
    <property type="component" value="Unassembled WGS sequence"/>
</dbReference>
<dbReference type="InterPro" id="IPR003607">
    <property type="entry name" value="HD/PDEase_dom"/>
</dbReference>
<dbReference type="InterPro" id="IPR029016">
    <property type="entry name" value="GAF-like_dom_sf"/>
</dbReference>
<protein>
    <submittedName>
        <fullName evidence="8">PAS domain S-box-containing protein</fullName>
    </submittedName>
</protein>
<dbReference type="Pfam" id="PF13487">
    <property type="entry name" value="HD_5"/>
    <property type="match status" value="1"/>
</dbReference>
<dbReference type="InterPro" id="IPR000700">
    <property type="entry name" value="PAS-assoc_C"/>
</dbReference>
<dbReference type="Gene3D" id="1.10.3210.10">
    <property type="entry name" value="Hypothetical protein af1432"/>
    <property type="match status" value="1"/>
</dbReference>
<keyword evidence="1" id="KW-0808">Transferase</keyword>
<feature type="domain" description="PAC" evidence="6">
    <location>
        <begin position="207"/>
        <end position="261"/>
    </location>
</feature>
<evidence type="ECO:0000259" key="5">
    <source>
        <dbReference type="PROSITE" id="PS50112"/>
    </source>
</evidence>
<evidence type="ECO:0000313" key="8">
    <source>
        <dbReference type="EMBL" id="TWJ19624.1"/>
    </source>
</evidence>
<dbReference type="PROSITE" id="PS50110">
    <property type="entry name" value="RESPONSE_REGULATORY"/>
    <property type="match status" value="1"/>
</dbReference>